<dbReference type="InterPro" id="IPR001029">
    <property type="entry name" value="Flagellin_N"/>
</dbReference>
<comment type="subcellular location">
    <subcellularLocation>
        <location evidence="1">Bacterial flagellum</location>
    </subcellularLocation>
</comment>
<organism evidence="6 7">
    <name type="scientific">Tepidibacter thalassicus DSM 15285</name>
    <dbReference type="NCBI Taxonomy" id="1123350"/>
    <lineage>
        <taxon>Bacteria</taxon>
        <taxon>Bacillati</taxon>
        <taxon>Bacillota</taxon>
        <taxon>Clostridia</taxon>
        <taxon>Peptostreptococcales</taxon>
        <taxon>Peptostreptococcaceae</taxon>
        <taxon>Tepidibacter</taxon>
    </lineage>
</organism>
<dbReference type="InterPro" id="IPR013384">
    <property type="entry name" value="Flagell_FlgL"/>
</dbReference>
<dbReference type="PRINTS" id="PR00207">
    <property type="entry name" value="FLAGELLIN"/>
</dbReference>
<dbReference type="Proteomes" id="UP000242520">
    <property type="component" value="Unassembled WGS sequence"/>
</dbReference>
<feature type="domain" description="Flagellin C-terminal" evidence="5">
    <location>
        <begin position="342"/>
        <end position="423"/>
    </location>
</feature>
<dbReference type="Gene3D" id="1.20.1330.10">
    <property type="entry name" value="f41 fragment of flagellin, N-terminal domain"/>
    <property type="match status" value="2"/>
</dbReference>
<keyword evidence="7" id="KW-1185">Reference proteome</keyword>
<dbReference type="GO" id="GO:0005198">
    <property type="term" value="F:structural molecule activity"/>
    <property type="evidence" value="ECO:0007669"/>
    <property type="project" value="InterPro"/>
</dbReference>
<keyword evidence="6" id="KW-0282">Flagellum</keyword>
<dbReference type="Pfam" id="PF00700">
    <property type="entry name" value="Flagellin_C"/>
    <property type="match status" value="1"/>
</dbReference>
<dbReference type="OrthoDB" id="9758307at2"/>
<keyword evidence="6" id="KW-0969">Cilium</keyword>
<evidence type="ECO:0000259" key="4">
    <source>
        <dbReference type="Pfam" id="PF00669"/>
    </source>
</evidence>
<comment type="similarity">
    <text evidence="2">Belongs to the bacterial flagellin family.</text>
</comment>
<dbReference type="SUPFAM" id="SSF64518">
    <property type="entry name" value="Phase 1 flagellin"/>
    <property type="match status" value="1"/>
</dbReference>
<evidence type="ECO:0000313" key="7">
    <source>
        <dbReference type="Proteomes" id="UP000242520"/>
    </source>
</evidence>
<dbReference type="GO" id="GO:0071973">
    <property type="term" value="P:bacterial-type flagellum-dependent cell motility"/>
    <property type="evidence" value="ECO:0007669"/>
    <property type="project" value="InterPro"/>
</dbReference>
<dbReference type="NCBIfam" id="TIGR02550">
    <property type="entry name" value="flagell_flgL"/>
    <property type="match status" value="1"/>
</dbReference>
<dbReference type="EMBL" id="FQXH01000010">
    <property type="protein sequence ID" value="SHH20100.1"/>
    <property type="molecule type" value="Genomic_DNA"/>
</dbReference>
<sequence length="426" mass="48276">MRITNSMMVNRMMMNMNRNMSRMDKLYNDYASGKRIHRPSDDPVLVARSLKIHTDIAENDQFKRNVDDAYSILDKTETSLRELNNILHRVRDLTTQASNGVLTPEDTMKIQSEVKQIKEQIIKISNDTYVGRHIFSGYRTDEPYLNENGTNAVNLDKEIRSDGLNLPVNIPASPNNKFKLNITGLVKSDGTKYTGEYTVQLPNKSYDGTTNTLEDLKNDLQNALNSAVPADYKNFEVKLENNQIVIKNPKIKDSQKFAIKSDTLDLKNLGFEKLNISQSTEKIDYNIGISASISINIRGDEVFGPVVDSDNDNIPDKTLMDTMNELIGLLEKGDNEEISKKLDEIDTHMNNISRLRATVGARTNTVETIRNRIEDTKINFTKLLSETEDTDMAEVSMQFMMADSIYKASLNIGARIIQPSLVDFIR</sequence>
<dbReference type="InterPro" id="IPR001492">
    <property type="entry name" value="Flagellin"/>
</dbReference>
<dbReference type="Pfam" id="PF00669">
    <property type="entry name" value="Flagellin_N"/>
    <property type="match status" value="1"/>
</dbReference>
<evidence type="ECO:0000256" key="1">
    <source>
        <dbReference type="ARBA" id="ARBA00004365"/>
    </source>
</evidence>
<evidence type="ECO:0000256" key="3">
    <source>
        <dbReference type="ARBA" id="ARBA00023143"/>
    </source>
</evidence>
<dbReference type="PANTHER" id="PTHR42792:SF1">
    <property type="entry name" value="FLAGELLAR HOOK-ASSOCIATED PROTEIN 3"/>
    <property type="match status" value="1"/>
</dbReference>
<dbReference type="STRING" id="1123350.SAMN02744040_01195"/>
<keyword evidence="6" id="KW-0966">Cell projection</keyword>
<protein>
    <submittedName>
        <fullName evidence="6">Flagellar hook-associated protein 3 FlgL</fullName>
    </submittedName>
</protein>
<reference evidence="7" key="1">
    <citation type="submission" date="2016-11" db="EMBL/GenBank/DDBJ databases">
        <authorList>
            <person name="Varghese N."/>
            <person name="Submissions S."/>
        </authorList>
    </citation>
    <scope>NUCLEOTIDE SEQUENCE [LARGE SCALE GENOMIC DNA]</scope>
    <source>
        <strain evidence="7">DSM 15285</strain>
    </source>
</reference>
<proteinExistence type="inferred from homology"/>
<dbReference type="AlphaFoldDB" id="A0A1M5R222"/>
<keyword evidence="3" id="KW-0975">Bacterial flagellum</keyword>
<name>A0A1M5R222_9FIRM</name>
<dbReference type="RefSeq" id="WP_072724602.1">
    <property type="nucleotide sequence ID" value="NZ_FQXH01000010.1"/>
</dbReference>
<accession>A0A1M5R222</accession>
<dbReference type="GO" id="GO:0009424">
    <property type="term" value="C:bacterial-type flagellum hook"/>
    <property type="evidence" value="ECO:0007669"/>
    <property type="project" value="InterPro"/>
</dbReference>
<dbReference type="InterPro" id="IPR046358">
    <property type="entry name" value="Flagellin_C"/>
</dbReference>
<evidence type="ECO:0000259" key="5">
    <source>
        <dbReference type="Pfam" id="PF00700"/>
    </source>
</evidence>
<evidence type="ECO:0000313" key="6">
    <source>
        <dbReference type="EMBL" id="SHH20100.1"/>
    </source>
</evidence>
<evidence type="ECO:0000256" key="2">
    <source>
        <dbReference type="ARBA" id="ARBA00005709"/>
    </source>
</evidence>
<gene>
    <name evidence="6" type="ORF">SAMN02744040_01195</name>
</gene>
<dbReference type="PANTHER" id="PTHR42792">
    <property type="entry name" value="FLAGELLIN"/>
    <property type="match status" value="1"/>
</dbReference>
<feature type="domain" description="Flagellin N-terminal" evidence="4">
    <location>
        <begin position="4"/>
        <end position="140"/>
    </location>
</feature>